<feature type="transmembrane region" description="Helical" evidence="1">
    <location>
        <begin position="45"/>
        <end position="64"/>
    </location>
</feature>
<evidence type="ECO:0000256" key="1">
    <source>
        <dbReference type="SAM" id="Phobius"/>
    </source>
</evidence>
<dbReference type="Proteomes" id="UP000018766">
    <property type="component" value="Unassembled WGS sequence"/>
</dbReference>
<feature type="transmembrane region" description="Helical" evidence="1">
    <location>
        <begin position="237"/>
        <end position="256"/>
    </location>
</feature>
<gene>
    <name evidence="2" type="ORF">V757_10065</name>
</gene>
<comment type="caution">
    <text evidence="2">The sequence shown here is derived from an EMBL/GenBank/DDBJ whole genome shotgun (WGS) entry which is preliminary data.</text>
</comment>
<dbReference type="EMBL" id="AYSV01000103">
    <property type="protein sequence ID" value="ETD68603.1"/>
    <property type="molecule type" value="Genomic_DNA"/>
</dbReference>
<feature type="transmembrane region" description="Helical" evidence="1">
    <location>
        <begin position="14"/>
        <end position="33"/>
    </location>
</feature>
<evidence type="ECO:0000313" key="2">
    <source>
        <dbReference type="EMBL" id="ETD68603.1"/>
    </source>
</evidence>
<proteinExistence type="predicted"/>
<sequence>MHYYFFITKFLKDVVISTIAIFIIFATLLITILNHFNIDVNGESLLLFSFILIIMSVVGIFYLSKYFHNQQQDKDIHWAIQSLFITLMSIAFIPFVGGVLYFISYSDTVRFVIPAIFLYLCGFFLYQHQSSLIKTLFSQVLIILALGLFLSEYFLSQTQFSPLIINPDLYAEEFLTFISPKNIRLFFYILLLVFTFIRIDVLWIRLLCINMIMFLFYDGIADPLIYLHRSNLFANSTLLVLFNPLLLTLVSGFYTVKKPSVASYAFFLGLIFL</sequence>
<feature type="transmembrane region" description="Helical" evidence="1">
    <location>
        <begin position="109"/>
        <end position="126"/>
    </location>
</feature>
<feature type="transmembrane region" description="Helical" evidence="1">
    <location>
        <begin position="185"/>
        <end position="217"/>
    </location>
</feature>
<protein>
    <submittedName>
        <fullName evidence="2">Uncharacterized protein</fullName>
    </submittedName>
</protein>
<keyword evidence="1" id="KW-0812">Transmembrane</keyword>
<feature type="transmembrane region" description="Helical" evidence="1">
    <location>
        <begin position="132"/>
        <end position="155"/>
    </location>
</feature>
<organism evidence="2 3">
    <name type="scientific">Pelistega indica</name>
    <dbReference type="NCBI Taxonomy" id="1414851"/>
    <lineage>
        <taxon>Bacteria</taxon>
        <taxon>Pseudomonadati</taxon>
        <taxon>Pseudomonadota</taxon>
        <taxon>Betaproteobacteria</taxon>
        <taxon>Burkholderiales</taxon>
        <taxon>Alcaligenaceae</taxon>
        <taxon>Pelistega</taxon>
    </lineage>
</organism>
<keyword evidence="1" id="KW-0472">Membrane</keyword>
<keyword evidence="3" id="KW-1185">Reference proteome</keyword>
<name>V8FY33_9BURK</name>
<dbReference type="AlphaFoldDB" id="V8FY33"/>
<accession>V8FY33</accession>
<keyword evidence="1" id="KW-1133">Transmembrane helix</keyword>
<feature type="transmembrane region" description="Helical" evidence="1">
    <location>
        <begin position="76"/>
        <end position="102"/>
    </location>
</feature>
<reference evidence="2 3" key="1">
    <citation type="submission" date="2013-11" db="EMBL/GenBank/DDBJ databases">
        <title>Genomic analysis of Pelistega sp. HM-7.</title>
        <authorList>
            <person name="Kumbhare S.V."/>
            <person name="Shetty S.A."/>
            <person name="Sharma O."/>
            <person name="Dhotre D.P."/>
        </authorList>
    </citation>
    <scope>NUCLEOTIDE SEQUENCE [LARGE SCALE GENOMIC DNA]</scope>
    <source>
        <strain evidence="2 3">HM-7</strain>
    </source>
</reference>
<evidence type="ECO:0000313" key="3">
    <source>
        <dbReference type="Proteomes" id="UP000018766"/>
    </source>
</evidence>